<evidence type="ECO:0000256" key="4">
    <source>
        <dbReference type="ARBA" id="ARBA00023136"/>
    </source>
</evidence>
<keyword evidence="4" id="KW-0472">Membrane</keyword>
<dbReference type="RefSeq" id="WP_075030391.1">
    <property type="nucleotide sequence ID" value="NZ_CP074102.1"/>
</dbReference>
<reference evidence="5 6" key="1">
    <citation type="submission" date="2016-10" db="EMBL/GenBank/DDBJ databases">
        <authorList>
            <person name="de Groot N.N."/>
        </authorList>
    </citation>
    <scope>NUCLEOTIDE SEQUENCE [LARGE SCALE GENOMIC DNA]</scope>
    <source>
        <strain evidence="5 6">OK461</strain>
    </source>
</reference>
<dbReference type="GO" id="GO:0012505">
    <property type="term" value="C:endomembrane system"/>
    <property type="evidence" value="ECO:0007669"/>
    <property type="project" value="UniProtKB-ARBA"/>
</dbReference>
<evidence type="ECO:0000256" key="1">
    <source>
        <dbReference type="ARBA" id="ARBA00004255"/>
    </source>
</evidence>
<evidence type="ECO:0000256" key="2">
    <source>
        <dbReference type="ARBA" id="ARBA00023034"/>
    </source>
</evidence>
<proteinExistence type="predicted"/>
<comment type="subcellular location">
    <subcellularLocation>
        <location evidence="1">Golgi apparatus membrane</location>
        <topology evidence="1">Peripheral membrane protein</topology>
        <orientation evidence="1">Cytoplasmic side</orientation>
    </subcellularLocation>
</comment>
<gene>
    <name evidence="5" type="ORF">SAMN02787118_112237</name>
</gene>
<sequence length="226" mass="24169">MPNGSLSLPARLYLLAWDTTRLKVTGATHLHHLVRAGALTELAQRGLLADVDGIATPVDADAHTGDLVLDGLLELVEESRPRKWKAWVTLRARVTLDAVRAQLAAEGYLRAEKKRVLGLFPSVEYELERVSAVEALREEARTVLQGPVPVEDVSDRDAALVALAAAAELRTLASGKDRKLYKQRIEELTDRSGAAAPALKKVIQEVRTAIVVAATAASTSGAATGG</sequence>
<dbReference type="Gene3D" id="1.10.3630.10">
    <property type="entry name" value="yeast vps74-n-term truncation variant domain like"/>
    <property type="match status" value="1"/>
</dbReference>
<evidence type="ECO:0000256" key="3">
    <source>
        <dbReference type="ARBA" id="ARBA00023121"/>
    </source>
</evidence>
<protein>
    <submittedName>
        <fullName evidence="5">Golgi phosphoprotein 3 (GPP34)</fullName>
    </submittedName>
</protein>
<organism evidence="5 6">
    <name type="scientific">Streptomyces mirabilis</name>
    <dbReference type="NCBI Taxonomy" id="68239"/>
    <lineage>
        <taxon>Bacteria</taxon>
        <taxon>Bacillati</taxon>
        <taxon>Actinomycetota</taxon>
        <taxon>Actinomycetes</taxon>
        <taxon>Kitasatosporales</taxon>
        <taxon>Streptomycetaceae</taxon>
        <taxon>Streptomyces</taxon>
    </lineage>
</organism>
<dbReference type="InterPro" id="IPR038261">
    <property type="entry name" value="GPP34-like_sf"/>
</dbReference>
<keyword evidence="2" id="KW-0333">Golgi apparatus</keyword>
<dbReference type="Proteomes" id="UP000181942">
    <property type="component" value="Unassembled WGS sequence"/>
</dbReference>
<dbReference type="GO" id="GO:0070273">
    <property type="term" value="F:phosphatidylinositol-4-phosphate binding"/>
    <property type="evidence" value="ECO:0007669"/>
    <property type="project" value="InterPro"/>
</dbReference>
<dbReference type="AlphaFoldDB" id="A0A1I2LVR6"/>
<accession>A0A1I2LVR6</accession>
<dbReference type="GO" id="GO:0005737">
    <property type="term" value="C:cytoplasm"/>
    <property type="evidence" value="ECO:0007669"/>
    <property type="project" value="UniProtKB-ARBA"/>
</dbReference>
<dbReference type="EMBL" id="FONR01000012">
    <property type="protein sequence ID" value="SFF83355.1"/>
    <property type="molecule type" value="Genomic_DNA"/>
</dbReference>
<dbReference type="InterPro" id="IPR008628">
    <property type="entry name" value="GPP34-like"/>
</dbReference>
<dbReference type="OrthoDB" id="4717569at2"/>
<name>A0A1I2LVR6_9ACTN</name>
<evidence type="ECO:0000313" key="5">
    <source>
        <dbReference type="EMBL" id="SFF83355.1"/>
    </source>
</evidence>
<keyword evidence="3" id="KW-0446">Lipid-binding</keyword>
<evidence type="ECO:0000313" key="6">
    <source>
        <dbReference type="Proteomes" id="UP000181942"/>
    </source>
</evidence>
<dbReference type="Pfam" id="PF05719">
    <property type="entry name" value="GPP34"/>
    <property type="match status" value="1"/>
</dbReference>